<evidence type="ECO:0000256" key="1">
    <source>
        <dbReference type="ARBA" id="ARBA00004141"/>
    </source>
</evidence>
<feature type="repeat" description="ANK" evidence="11">
    <location>
        <begin position="86"/>
        <end position="118"/>
    </location>
</feature>
<feature type="repeat" description="ANK" evidence="11">
    <location>
        <begin position="53"/>
        <end position="85"/>
    </location>
</feature>
<dbReference type="Pfam" id="PF00023">
    <property type="entry name" value="Ank"/>
    <property type="match status" value="2"/>
</dbReference>
<dbReference type="PRINTS" id="PR01415">
    <property type="entry name" value="ANKYRIN"/>
</dbReference>
<comment type="caution">
    <text evidence="14">The sequence shown here is derived from an EMBL/GenBank/DDBJ whole genome shotgun (WGS) entry which is preliminary data.</text>
</comment>
<evidence type="ECO:0000256" key="7">
    <source>
        <dbReference type="ARBA" id="ARBA00023043"/>
    </source>
</evidence>
<keyword evidence="6 12" id="KW-1133">Transmembrane helix</keyword>
<name>A0A6A4W5P1_AMPAM</name>
<feature type="transmembrane region" description="Helical" evidence="12">
    <location>
        <begin position="618"/>
        <end position="636"/>
    </location>
</feature>
<dbReference type="Pfam" id="PF00520">
    <property type="entry name" value="Ion_trans"/>
    <property type="match status" value="1"/>
</dbReference>
<evidence type="ECO:0000313" key="14">
    <source>
        <dbReference type="EMBL" id="KAF0302636.1"/>
    </source>
</evidence>
<gene>
    <name evidence="14" type="primary">pain_3</name>
    <name evidence="14" type="ORF">FJT64_025266</name>
</gene>
<organism evidence="14 15">
    <name type="scientific">Amphibalanus amphitrite</name>
    <name type="common">Striped barnacle</name>
    <name type="synonym">Balanus amphitrite</name>
    <dbReference type="NCBI Taxonomy" id="1232801"/>
    <lineage>
        <taxon>Eukaryota</taxon>
        <taxon>Metazoa</taxon>
        <taxon>Ecdysozoa</taxon>
        <taxon>Arthropoda</taxon>
        <taxon>Crustacea</taxon>
        <taxon>Multicrustacea</taxon>
        <taxon>Cirripedia</taxon>
        <taxon>Thoracica</taxon>
        <taxon>Thoracicalcarea</taxon>
        <taxon>Balanomorpha</taxon>
        <taxon>Balanoidea</taxon>
        <taxon>Balanidae</taxon>
        <taxon>Amphibalaninae</taxon>
        <taxon>Amphibalanus</taxon>
    </lineage>
</organism>
<keyword evidence="15" id="KW-1185">Reference proteome</keyword>
<keyword evidence="5" id="KW-0677">Repeat</keyword>
<feature type="transmembrane region" description="Helical" evidence="12">
    <location>
        <begin position="516"/>
        <end position="536"/>
    </location>
</feature>
<dbReference type="SUPFAM" id="SSF48403">
    <property type="entry name" value="Ankyrin repeat"/>
    <property type="match status" value="2"/>
</dbReference>
<evidence type="ECO:0000256" key="6">
    <source>
        <dbReference type="ARBA" id="ARBA00022989"/>
    </source>
</evidence>
<proteinExistence type="predicted"/>
<dbReference type="Gene3D" id="1.25.40.20">
    <property type="entry name" value="Ankyrin repeat-containing domain"/>
    <property type="match status" value="3"/>
</dbReference>
<dbReference type="PROSITE" id="PS50297">
    <property type="entry name" value="ANK_REP_REGION"/>
    <property type="match status" value="4"/>
</dbReference>
<dbReference type="EMBL" id="VIIS01001038">
    <property type="protein sequence ID" value="KAF0302636.1"/>
    <property type="molecule type" value="Genomic_DNA"/>
</dbReference>
<feature type="transmembrane region" description="Helical" evidence="12">
    <location>
        <begin position="595"/>
        <end position="612"/>
    </location>
</feature>
<dbReference type="Proteomes" id="UP000440578">
    <property type="component" value="Unassembled WGS sequence"/>
</dbReference>
<protein>
    <submittedName>
        <fullName evidence="14">Transient receptor potential cation channel protein painless</fullName>
    </submittedName>
</protein>
<keyword evidence="4 12" id="KW-0812">Transmembrane</keyword>
<sequence length="880" mass="96339">MRGELHVPIMSAEEAPDPQLDLLTALTENNVDALRQSLTRPGVDLNHVYKPPYSGTALHYAVRHGQAAAVAALLAAGARTDARDRARLLPLHLAVKGGHDAIVRALLEHGADVNAQDEEERGVLHLLALQWGDSPAQCERVLETLLAAPGLDVDGRDCSGCSPLLLAARRGAAELCRRLVERGADLDCRVGPHCARDLLQKKFPWLLEVTPTPVEVVEREPGRRLYEALRAGDKAEFSAALARVRALDDDARAEALERAHGNFTCLQFAADNGLEEEVGELLEAGADVGSSSSGSGSPVEVVTGDRRPSAFYYACYHGYHHVLEKLLEAARSSGREVDLLQPDATGATLLHQLTRRAPQQRAADPRVDPARCLRMLLGCGLPVGVNAQDRRGNTPLHFAALHEDQSLVAPLLINGANIGIANQFGTMPVERIQPAAMEAALDLSVRGSDVAPADHDFCISFHYDCLVPPGAGDSLPAASETAPLFFVGQSRRHQRLLHHPVLSSFLTVKWLKIQPLYLLAVALYAVFVAILTAYVYLEFDVQPETGELRPSPLVSAAGLTAMEIVLWLVLVLLVVRELWQLALSWRAYVSHRENILQVGLIVLLAVMLVGSMSQLTRLHIAVWVIILAWLEFVLLLGRHPKLSTYIMMFKTVSENFIKFIFLYSFLIIAFSIAFNLLFRTDEHFNTYWRALLKTVVMSTGEMEYTSLEFTRSAYSGHIAFFGFLFLIALVLMNLLNGLAVSDTAAIQADAELYSLIARVSLIHYTEAAVIGSAAATGGGCCGGKAASACLERARHWLAHRVLLFPRCAKGRRMTVRPNADRSRLSCCQSHTFGIDKKVVEAAHALLARGEHVLDDRMAAMERKLDVLMKLVQDLKGPEKA</sequence>
<reference evidence="14 15" key="1">
    <citation type="submission" date="2019-07" db="EMBL/GenBank/DDBJ databases">
        <title>Draft genome assembly of a fouling barnacle, Amphibalanus amphitrite (Darwin, 1854): The first reference genome for Thecostraca.</title>
        <authorList>
            <person name="Kim W."/>
        </authorList>
    </citation>
    <scope>NUCLEOTIDE SEQUENCE [LARGE SCALE GENOMIC DNA]</scope>
    <source>
        <strain evidence="14">SNU_AA5</strain>
        <tissue evidence="14">Soma without cirri and trophi</tissue>
    </source>
</reference>
<dbReference type="InterPro" id="IPR052076">
    <property type="entry name" value="TRP_cation_channel"/>
</dbReference>
<accession>A0A6A4W5P1</accession>
<keyword evidence="3" id="KW-0716">Sensory transduction</keyword>
<keyword evidence="14" id="KW-0675">Receptor</keyword>
<evidence type="ECO:0000256" key="10">
    <source>
        <dbReference type="ARBA" id="ARBA00023303"/>
    </source>
</evidence>
<evidence type="ECO:0000256" key="9">
    <source>
        <dbReference type="ARBA" id="ARBA00023136"/>
    </source>
</evidence>
<dbReference type="OrthoDB" id="2157354at2759"/>
<feature type="transmembrane region" description="Helical" evidence="12">
    <location>
        <begin position="556"/>
        <end position="575"/>
    </location>
</feature>
<feature type="transmembrane region" description="Helical" evidence="12">
    <location>
        <begin position="656"/>
        <end position="678"/>
    </location>
</feature>
<keyword evidence="10" id="KW-0407">Ion channel</keyword>
<evidence type="ECO:0000256" key="2">
    <source>
        <dbReference type="ARBA" id="ARBA00022448"/>
    </source>
</evidence>
<dbReference type="PANTHER" id="PTHR47143:SF4">
    <property type="entry name" value="TRANSIENT RECEPTOR POTENTIAL CATION CHANNEL PROTEIN PAINLESS"/>
    <property type="match status" value="1"/>
</dbReference>
<keyword evidence="9 12" id="KW-0472">Membrane</keyword>
<evidence type="ECO:0000259" key="13">
    <source>
        <dbReference type="Pfam" id="PF00520"/>
    </source>
</evidence>
<dbReference type="GO" id="GO:0034703">
    <property type="term" value="C:cation channel complex"/>
    <property type="evidence" value="ECO:0007669"/>
    <property type="project" value="UniProtKB-ARBA"/>
</dbReference>
<dbReference type="PANTHER" id="PTHR47143">
    <property type="entry name" value="TRANSIENT RECEPTOR POTENTIAL CATION CHANNEL PROTEIN PAINLESS"/>
    <property type="match status" value="1"/>
</dbReference>
<evidence type="ECO:0000313" key="15">
    <source>
        <dbReference type="Proteomes" id="UP000440578"/>
    </source>
</evidence>
<evidence type="ECO:0000256" key="4">
    <source>
        <dbReference type="ARBA" id="ARBA00022692"/>
    </source>
</evidence>
<dbReference type="InterPro" id="IPR002110">
    <property type="entry name" value="Ankyrin_rpt"/>
</dbReference>
<dbReference type="InterPro" id="IPR005821">
    <property type="entry name" value="Ion_trans_dom"/>
</dbReference>
<dbReference type="AlphaFoldDB" id="A0A6A4W5P1"/>
<dbReference type="Pfam" id="PF12796">
    <property type="entry name" value="Ank_2"/>
    <property type="match status" value="1"/>
</dbReference>
<comment type="subcellular location">
    <subcellularLocation>
        <location evidence="1">Membrane</location>
        <topology evidence="1">Multi-pass membrane protein</topology>
    </subcellularLocation>
</comment>
<dbReference type="SMART" id="SM00248">
    <property type="entry name" value="ANK"/>
    <property type="match status" value="6"/>
</dbReference>
<keyword evidence="2" id="KW-0813">Transport</keyword>
<feature type="repeat" description="ANK" evidence="11">
    <location>
        <begin position="391"/>
        <end position="423"/>
    </location>
</feature>
<feature type="domain" description="Ion transport" evidence="13">
    <location>
        <begin position="525"/>
        <end position="750"/>
    </location>
</feature>
<feature type="transmembrane region" description="Helical" evidence="12">
    <location>
        <begin position="714"/>
        <end position="735"/>
    </location>
</feature>
<dbReference type="PROSITE" id="PS50088">
    <property type="entry name" value="ANK_REPEAT"/>
    <property type="match status" value="4"/>
</dbReference>
<dbReference type="GO" id="GO:0005216">
    <property type="term" value="F:monoatomic ion channel activity"/>
    <property type="evidence" value="ECO:0007669"/>
    <property type="project" value="InterPro"/>
</dbReference>
<evidence type="ECO:0000256" key="3">
    <source>
        <dbReference type="ARBA" id="ARBA00022606"/>
    </source>
</evidence>
<keyword evidence="7 11" id="KW-0040">ANK repeat</keyword>
<keyword evidence="8" id="KW-0406">Ion transport</keyword>
<feature type="repeat" description="ANK" evidence="11">
    <location>
        <begin position="159"/>
        <end position="191"/>
    </location>
</feature>
<evidence type="ECO:0000256" key="8">
    <source>
        <dbReference type="ARBA" id="ARBA00023065"/>
    </source>
</evidence>
<dbReference type="InterPro" id="IPR036770">
    <property type="entry name" value="Ankyrin_rpt-contain_sf"/>
</dbReference>
<evidence type="ECO:0000256" key="12">
    <source>
        <dbReference type="SAM" id="Phobius"/>
    </source>
</evidence>
<evidence type="ECO:0000256" key="5">
    <source>
        <dbReference type="ARBA" id="ARBA00022737"/>
    </source>
</evidence>
<evidence type="ECO:0000256" key="11">
    <source>
        <dbReference type="PROSITE-ProRule" id="PRU00023"/>
    </source>
</evidence>